<dbReference type="EMBL" id="JAFNEN010000033">
    <property type="protein sequence ID" value="KAG8199004.1"/>
    <property type="molecule type" value="Genomic_DNA"/>
</dbReference>
<keyword evidence="3" id="KW-1185">Reference proteome</keyword>
<feature type="region of interest" description="Disordered" evidence="1">
    <location>
        <begin position="1"/>
        <end position="32"/>
    </location>
</feature>
<proteinExistence type="predicted"/>
<evidence type="ECO:0000256" key="1">
    <source>
        <dbReference type="SAM" id="MobiDB-lite"/>
    </source>
</evidence>
<sequence>MSALGYVNPTQPNLSPTRTASESPNEPLSPEKGVVAIRDRTGEPPLRAMVTSTLSFYRVKCAFDSE</sequence>
<organism evidence="2 3">
    <name type="scientific">Oedothorax gibbosus</name>
    <dbReference type="NCBI Taxonomy" id="931172"/>
    <lineage>
        <taxon>Eukaryota</taxon>
        <taxon>Metazoa</taxon>
        <taxon>Ecdysozoa</taxon>
        <taxon>Arthropoda</taxon>
        <taxon>Chelicerata</taxon>
        <taxon>Arachnida</taxon>
        <taxon>Araneae</taxon>
        <taxon>Araneomorphae</taxon>
        <taxon>Entelegynae</taxon>
        <taxon>Araneoidea</taxon>
        <taxon>Linyphiidae</taxon>
        <taxon>Erigoninae</taxon>
        <taxon>Oedothorax</taxon>
    </lineage>
</organism>
<evidence type="ECO:0000313" key="3">
    <source>
        <dbReference type="Proteomes" id="UP000827092"/>
    </source>
</evidence>
<comment type="caution">
    <text evidence="2">The sequence shown here is derived from an EMBL/GenBank/DDBJ whole genome shotgun (WGS) entry which is preliminary data.</text>
</comment>
<accession>A0AAV6VQR1</accession>
<gene>
    <name evidence="2" type="ORF">JTE90_001802</name>
</gene>
<protein>
    <submittedName>
        <fullName evidence="2">Uncharacterized protein</fullName>
    </submittedName>
</protein>
<evidence type="ECO:0000313" key="2">
    <source>
        <dbReference type="EMBL" id="KAG8199004.1"/>
    </source>
</evidence>
<reference evidence="2 3" key="1">
    <citation type="journal article" date="2022" name="Nat. Ecol. Evol.">
        <title>A masculinizing supergene underlies an exaggerated male reproductive morph in a spider.</title>
        <authorList>
            <person name="Hendrickx F."/>
            <person name="De Corte Z."/>
            <person name="Sonet G."/>
            <person name="Van Belleghem S.M."/>
            <person name="Kostlbacher S."/>
            <person name="Vangestel C."/>
        </authorList>
    </citation>
    <scope>NUCLEOTIDE SEQUENCE [LARGE SCALE GENOMIC DNA]</scope>
    <source>
        <strain evidence="2">W744_W776</strain>
    </source>
</reference>
<name>A0AAV6VQR1_9ARAC</name>
<dbReference type="AlphaFoldDB" id="A0AAV6VQR1"/>
<feature type="compositionally biased region" description="Polar residues" evidence="1">
    <location>
        <begin position="8"/>
        <end position="26"/>
    </location>
</feature>
<dbReference type="Proteomes" id="UP000827092">
    <property type="component" value="Unassembled WGS sequence"/>
</dbReference>